<dbReference type="InterPro" id="IPR010065">
    <property type="entry name" value="AA_ABC_transptr_permease_3TM"/>
</dbReference>
<feature type="transmembrane region" description="Helical" evidence="9">
    <location>
        <begin position="20"/>
        <end position="44"/>
    </location>
</feature>
<keyword evidence="6" id="KW-0029">Amino-acid transport</keyword>
<dbReference type="PROSITE" id="PS50928">
    <property type="entry name" value="ABC_TM1"/>
    <property type="match status" value="1"/>
</dbReference>
<dbReference type="InterPro" id="IPR043429">
    <property type="entry name" value="ArtM/GltK/GlnP/TcyL/YhdX-like"/>
</dbReference>
<keyword evidence="5 9" id="KW-0812">Transmembrane</keyword>
<comment type="similarity">
    <text evidence="2">Belongs to the binding-protein-dependent transport system permease family. HisMQ subfamily.</text>
</comment>
<evidence type="ECO:0000256" key="5">
    <source>
        <dbReference type="ARBA" id="ARBA00022692"/>
    </source>
</evidence>
<feature type="transmembrane region" description="Helical" evidence="9">
    <location>
        <begin position="56"/>
        <end position="79"/>
    </location>
</feature>
<keyword evidence="3 9" id="KW-0813">Transport</keyword>
<sequence>MISSVIKLWGKYSGVYISGLYGTLWLSAVTVAFATILGTLIAFVKLSRFKPGQWLVNLYIEIIRGTPALLQIYFFWIFLPKAMPFELSDTQCIVVALIINSSAYVAEVIRAGIEAVDKGQTEAALSLGLSRKNTMMKVVLPQAIKNILPALGNEFITMIKETSLASVFFIAELTTSYKTVQAATFLAIPSLLISGLIYLTLTFLLTRLLAICEKRMRSNDRNS</sequence>
<dbReference type="InterPro" id="IPR035906">
    <property type="entry name" value="MetI-like_sf"/>
</dbReference>
<keyword evidence="12" id="KW-1185">Reference proteome</keyword>
<dbReference type="CDD" id="cd06261">
    <property type="entry name" value="TM_PBP2"/>
    <property type="match status" value="1"/>
</dbReference>
<dbReference type="Pfam" id="PF00528">
    <property type="entry name" value="BPD_transp_1"/>
    <property type="match status" value="1"/>
</dbReference>
<dbReference type="Proteomes" id="UP000199820">
    <property type="component" value="Unassembled WGS sequence"/>
</dbReference>
<dbReference type="GO" id="GO:0043190">
    <property type="term" value="C:ATP-binding cassette (ABC) transporter complex"/>
    <property type="evidence" value="ECO:0007669"/>
    <property type="project" value="InterPro"/>
</dbReference>
<keyword evidence="7 9" id="KW-1133">Transmembrane helix</keyword>
<dbReference type="FunFam" id="1.10.3720.10:FF:000033">
    <property type="entry name" value="Polar amino acid ABC transporter permease"/>
    <property type="match status" value="1"/>
</dbReference>
<keyword evidence="4" id="KW-1003">Cell membrane</keyword>
<proteinExistence type="inferred from homology"/>
<dbReference type="OrthoDB" id="9787841at2"/>
<evidence type="ECO:0000313" key="11">
    <source>
        <dbReference type="EMBL" id="SET93620.1"/>
    </source>
</evidence>
<feature type="transmembrane region" description="Helical" evidence="9">
    <location>
        <begin position="186"/>
        <end position="210"/>
    </location>
</feature>
<dbReference type="AlphaFoldDB" id="A0A1I0IA90"/>
<evidence type="ECO:0000259" key="10">
    <source>
        <dbReference type="PROSITE" id="PS50928"/>
    </source>
</evidence>
<dbReference type="EMBL" id="FOIL01000074">
    <property type="protein sequence ID" value="SET93620.1"/>
    <property type="molecule type" value="Genomic_DNA"/>
</dbReference>
<dbReference type="eggNOG" id="COG0765">
    <property type="taxonomic scope" value="Bacteria"/>
</dbReference>
<reference evidence="11 12" key="1">
    <citation type="submission" date="2016-10" db="EMBL/GenBank/DDBJ databases">
        <authorList>
            <person name="de Groot N.N."/>
        </authorList>
    </citation>
    <scope>NUCLEOTIDE SEQUENCE [LARGE SCALE GENOMIC DNA]</scope>
    <source>
        <strain evidence="11 12">KH1P1</strain>
    </source>
</reference>
<protein>
    <submittedName>
        <fullName evidence="11">Polar amino acid transport system permease protein</fullName>
    </submittedName>
</protein>
<evidence type="ECO:0000256" key="3">
    <source>
        <dbReference type="ARBA" id="ARBA00022448"/>
    </source>
</evidence>
<comment type="subcellular location">
    <subcellularLocation>
        <location evidence="1 9">Cell membrane</location>
        <topology evidence="1 9">Multi-pass membrane protein</topology>
    </subcellularLocation>
</comment>
<organism evidence="11 12">
    <name type="scientific">[Clostridium] aminophilum</name>
    <dbReference type="NCBI Taxonomy" id="1526"/>
    <lineage>
        <taxon>Bacteria</taxon>
        <taxon>Bacillati</taxon>
        <taxon>Bacillota</taxon>
        <taxon>Clostridia</taxon>
        <taxon>Lachnospirales</taxon>
        <taxon>Lachnospiraceae</taxon>
    </lineage>
</organism>
<evidence type="ECO:0000256" key="6">
    <source>
        <dbReference type="ARBA" id="ARBA00022970"/>
    </source>
</evidence>
<keyword evidence="8 9" id="KW-0472">Membrane</keyword>
<dbReference type="SUPFAM" id="SSF161098">
    <property type="entry name" value="MetI-like"/>
    <property type="match status" value="1"/>
</dbReference>
<dbReference type="PANTHER" id="PTHR30614">
    <property type="entry name" value="MEMBRANE COMPONENT OF AMINO ACID ABC TRANSPORTER"/>
    <property type="match status" value="1"/>
</dbReference>
<feature type="domain" description="ABC transmembrane type-1" evidence="10">
    <location>
        <begin position="20"/>
        <end position="209"/>
    </location>
</feature>
<accession>A0A1I0IA90</accession>
<evidence type="ECO:0000256" key="2">
    <source>
        <dbReference type="ARBA" id="ARBA00010072"/>
    </source>
</evidence>
<dbReference type="RefSeq" id="WP_074650575.1">
    <property type="nucleotide sequence ID" value="NZ_FOIL01000074.1"/>
</dbReference>
<dbReference type="PANTHER" id="PTHR30614:SF20">
    <property type="entry name" value="GLUTAMINE TRANSPORT SYSTEM PERMEASE PROTEIN GLNP"/>
    <property type="match status" value="1"/>
</dbReference>
<dbReference type="STRING" id="1526.SAMN02910262_01761"/>
<dbReference type="GO" id="GO:0006865">
    <property type="term" value="P:amino acid transport"/>
    <property type="evidence" value="ECO:0007669"/>
    <property type="project" value="UniProtKB-KW"/>
</dbReference>
<gene>
    <name evidence="11" type="ORF">SAMN04487771_10747</name>
</gene>
<dbReference type="GO" id="GO:0022857">
    <property type="term" value="F:transmembrane transporter activity"/>
    <property type="evidence" value="ECO:0007669"/>
    <property type="project" value="InterPro"/>
</dbReference>
<name>A0A1I0IA90_9FIRM</name>
<evidence type="ECO:0000256" key="4">
    <source>
        <dbReference type="ARBA" id="ARBA00022475"/>
    </source>
</evidence>
<evidence type="ECO:0000256" key="7">
    <source>
        <dbReference type="ARBA" id="ARBA00022989"/>
    </source>
</evidence>
<dbReference type="NCBIfam" id="TIGR01726">
    <property type="entry name" value="HEQRo_perm_3TM"/>
    <property type="match status" value="1"/>
</dbReference>
<evidence type="ECO:0000256" key="8">
    <source>
        <dbReference type="ARBA" id="ARBA00023136"/>
    </source>
</evidence>
<dbReference type="InterPro" id="IPR000515">
    <property type="entry name" value="MetI-like"/>
</dbReference>
<evidence type="ECO:0000256" key="9">
    <source>
        <dbReference type="RuleBase" id="RU363032"/>
    </source>
</evidence>
<evidence type="ECO:0000256" key="1">
    <source>
        <dbReference type="ARBA" id="ARBA00004651"/>
    </source>
</evidence>
<dbReference type="Gene3D" id="1.10.3720.10">
    <property type="entry name" value="MetI-like"/>
    <property type="match status" value="1"/>
</dbReference>
<evidence type="ECO:0000313" key="12">
    <source>
        <dbReference type="Proteomes" id="UP000199820"/>
    </source>
</evidence>